<dbReference type="Proteomes" id="UP000229054">
    <property type="component" value="Unassembled WGS sequence"/>
</dbReference>
<dbReference type="InterPro" id="IPR003837">
    <property type="entry name" value="GatC"/>
</dbReference>
<dbReference type="SUPFAM" id="SSF141000">
    <property type="entry name" value="Glu-tRNAGln amidotransferase C subunit"/>
    <property type="match status" value="1"/>
</dbReference>
<dbReference type="Gene3D" id="1.10.20.60">
    <property type="entry name" value="Glu-tRNAGln amidotransferase C subunit, N-terminal domain"/>
    <property type="match status" value="1"/>
</dbReference>
<dbReference type="NCBIfam" id="TIGR00135">
    <property type="entry name" value="gatC"/>
    <property type="match status" value="1"/>
</dbReference>
<sequence>MGKFQKELSKILDYIEKLKKVNVSEVEPTSHSTKIENVMRADKSLKFKVQSSKLMELAPETKNGYLKVKSIF</sequence>
<dbReference type="GO" id="GO:0016740">
    <property type="term" value="F:transferase activity"/>
    <property type="evidence" value="ECO:0007669"/>
    <property type="project" value="UniProtKB-KW"/>
</dbReference>
<organism evidence="1 2">
    <name type="scientific">Candidatus Nealsonbacteria bacterium CG23_combo_of_CG06-09_8_20_14_all_39_25</name>
    <dbReference type="NCBI Taxonomy" id="1974723"/>
    <lineage>
        <taxon>Bacteria</taxon>
        <taxon>Candidatus Nealsoniibacteriota</taxon>
    </lineage>
</organism>
<dbReference type="Pfam" id="PF02686">
    <property type="entry name" value="GatC"/>
    <property type="match status" value="1"/>
</dbReference>
<proteinExistence type="predicted"/>
<keyword evidence="1" id="KW-0808">Transferase</keyword>
<evidence type="ECO:0000313" key="2">
    <source>
        <dbReference type="Proteomes" id="UP000229054"/>
    </source>
</evidence>
<dbReference type="GO" id="GO:0006450">
    <property type="term" value="P:regulation of translational fidelity"/>
    <property type="evidence" value="ECO:0007669"/>
    <property type="project" value="InterPro"/>
</dbReference>
<accession>A0A2G9YS32</accession>
<name>A0A2G9YS32_9BACT</name>
<evidence type="ECO:0000313" key="1">
    <source>
        <dbReference type="EMBL" id="PIP22002.1"/>
    </source>
</evidence>
<reference evidence="1 2" key="1">
    <citation type="submission" date="2017-09" db="EMBL/GenBank/DDBJ databases">
        <title>Depth-based differentiation of microbial function through sediment-hosted aquifers and enrichment of novel symbionts in the deep terrestrial subsurface.</title>
        <authorList>
            <person name="Probst A.J."/>
            <person name="Ladd B."/>
            <person name="Jarett J.K."/>
            <person name="Geller-Mcgrath D.E."/>
            <person name="Sieber C.M."/>
            <person name="Emerson J.B."/>
            <person name="Anantharaman K."/>
            <person name="Thomas B.C."/>
            <person name="Malmstrom R."/>
            <person name="Stieglmeier M."/>
            <person name="Klingl A."/>
            <person name="Woyke T."/>
            <person name="Ryan C.M."/>
            <person name="Banfield J.F."/>
        </authorList>
    </citation>
    <scope>NUCLEOTIDE SEQUENCE [LARGE SCALE GENOMIC DNA]</scope>
    <source>
        <strain evidence="1">CG23_combo_of_CG06-09_8_20_14_all_39_25</strain>
    </source>
</reference>
<gene>
    <name evidence="1" type="primary">gatC</name>
    <name evidence="1" type="ORF">COX38_03030</name>
</gene>
<dbReference type="InterPro" id="IPR036113">
    <property type="entry name" value="Asp/Glu-ADT_sf_sub_c"/>
</dbReference>
<dbReference type="AlphaFoldDB" id="A0A2G9YS32"/>
<protein>
    <submittedName>
        <fullName evidence="1">Asp-tRNA(Asn)/Glu-tRNA(Gln) amidotransferase GatCAB subunit C</fullName>
    </submittedName>
</protein>
<comment type="caution">
    <text evidence="1">The sequence shown here is derived from an EMBL/GenBank/DDBJ whole genome shotgun (WGS) entry which is preliminary data.</text>
</comment>
<dbReference type="EMBL" id="PCRN01000106">
    <property type="protein sequence ID" value="PIP22002.1"/>
    <property type="molecule type" value="Genomic_DNA"/>
</dbReference>